<organism evidence="5 6">
    <name type="scientific">Marasmius oreades</name>
    <name type="common">fairy-ring Marasmius</name>
    <dbReference type="NCBI Taxonomy" id="181124"/>
    <lineage>
        <taxon>Eukaryota</taxon>
        <taxon>Fungi</taxon>
        <taxon>Dikarya</taxon>
        <taxon>Basidiomycota</taxon>
        <taxon>Agaricomycotina</taxon>
        <taxon>Agaricomycetes</taxon>
        <taxon>Agaricomycetidae</taxon>
        <taxon>Agaricales</taxon>
        <taxon>Marasmiineae</taxon>
        <taxon>Marasmiaceae</taxon>
        <taxon>Marasmius</taxon>
    </lineage>
</organism>
<keyword evidence="1 4" id="KW-0812">Transmembrane</keyword>
<comment type="similarity">
    <text evidence="4">Belongs to the copper transporter (Ctr) (TC 1.A.56) family. SLC31A subfamily.</text>
</comment>
<evidence type="ECO:0000313" key="6">
    <source>
        <dbReference type="Proteomes" id="UP001049176"/>
    </source>
</evidence>
<dbReference type="PANTHER" id="PTHR12483">
    <property type="entry name" value="SOLUTE CARRIER FAMILY 31 COPPER TRANSPORTERS"/>
    <property type="match status" value="1"/>
</dbReference>
<evidence type="ECO:0000256" key="3">
    <source>
        <dbReference type="ARBA" id="ARBA00023136"/>
    </source>
</evidence>
<keyword evidence="3 4" id="KW-0472">Membrane</keyword>
<feature type="transmembrane region" description="Helical" evidence="4">
    <location>
        <begin position="111"/>
        <end position="131"/>
    </location>
</feature>
<gene>
    <name evidence="5" type="ORF">E1B28_001095</name>
</gene>
<dbReference type="EMBL" id="CM032181">
    <property type="protein sequence ID" value="KAG7099229.1"/>
    <property type="molecule type" value="Genomic_DNA"/>
</dbReference>
<accession>A0A9P7V2T4</accession>
<name>A0A9P7V2T4_9AGAR</name>
<dbReference type="AlphaFoldDB" id="A0A9P7V2T4"/>
<comment type="subcellular location">
    <subcellularLocation>
        <location evidence="4">Membrane</location>
        <topology evidence="4">Multi-pass membrane protein</topology>
    </subcellularLocation>
</comment>
<dbReference type="GeneID" id="66070171"/>
<sequence>MSHDHNMPMPTCSMNMLWNTQIVDTCIVFPGWHISSTSAFVFSCIAIIALGIFYEYLRVLQKTYDSRLALSLCKGKTRSRSVSPSAAEDQELLTGRSVVKPRVLVPPTSRAIRAILYGATVFLSFFLMLVFMTYNAYLILAVVLGAAIGHYIFGATLSLDSNLDSGRGMACH</sequence>
<keyword evidence="4" id="KW-0406">Ion transport</keyword>
<evidence type="ECO:0000313" key="5">
    <source>
        <dbReference type="EMBL" id="KAG7099229.1"/>
    </source>
</evidence>
<evidence type="ECO:0000256" key="4">
    <source>
        <dbReference type="RuleBase" id="RU367022"/>
    </source>
</evidence>
<dbReference type="InterPro" id="IPR007274">
    <property type="entry name" value="Cop_transporter"/>
</dbReference>
<dbReference type="GO" id="GO:0005375">
    <property type="term" value="F:copper ion transmembrane transporter activity"/>
    <property type="evidence" value="ECO:0007669"/>
    <property type="project" value="UniProtKB-UniRule"/>
</dbReference>
<dbReference type="Pfam" id="PF04145">
    <property type="entry name" value="Ctr"/>
    <property type="match status" value="1"/>
</dbReference>
<keyword evidence="4" id="KW-0813">Transport</keyword>
<dbReference type="GO" id="GO:0016020">
    <property type="term" value="C:membrane"/>
    <property type="evidence" value="ECO:0007669"/>
    <property type="project" value="UniProtKB-SubCell"/>
</dbReference>
<dbReference type="OrthoDB" id="161814at2759"/>
<dbReference type="PANTHER" id="PTHR12483:SF115">
    <property type="entry name" value="COPPER TRANSPORT PROTEIN"/>
    <property type="match status" value="1"/>
</dbReference>
<comment type="caution">
    <text evidence="5">The sequence shown here is derived from an EMBL/GenBank/DDBJ whole genome shotgun (WGS) entry which is preliminary data.</text>
</comment>
<dbReference type="KEGG" id="more:E1B28_001095"/>
<keyword evidence="4" id="KW-0186">Copper</keyword>
<reference evidence="5" key="1">
    <citation type="journal article" date="2021" name="Genome Biol. Evol.">
        <title>The assembled and annotated genome of the fairy-ring fungus Marasmius oreades.</title>
        <authorList>
            <person name="Hiltunen M."/>
            <person name="Ament-Velasquez S.L."/>
            <person name="Johannesson H."/>
        </authorList>
    </citation>
    <scope>NUCLEOTIDE SEQUENCE</scope>
    <source>
        <strain evidence="5">03SP1</strain>
    </source>
</reference>
<feature type="transmembrane region" description="Helical" evidence="4">
    <location>
        <begin position="137"/>
        <end position="159"/>
    </location>
</feature>
<dbReference type="Proteomes" id="UP001049176">
    <property type="component" value="Chromosome 1"/>
</dbReference>
<protein>
    <recommendedName>
        <fullName evidence="4">Copper transport protein</fullName>
    </recommendedName>
</protein>
<feature type="transmembrane region" description="Helical" evidence="4">
    <location>
        <begin position="39"/>
        <end position="57"/>
    </location>
</feature>
<keyword evidence="4" id="KW-0187">Copper transport</keyword>
<evidence type="ECO:0000256" key="2">
    <source>
        <dbReference type="ARBA" id="ARBA00022989"/>
    </source>
</evidence>
<keyword evidence="6" id="KW-1185">Reference proteome</keyword>
<evidence type="ECO:0000256" key="1">
    <source>
        <dbReference type="ARBA" id="ARBA00022692"/>
    </source>
</evidence>
<proteinExistence type="inferred from homology"/>
<keyword evidence="2 4" id="KW-1133">Transmembrane helix</keyword>
<dbReference type="RefSeq" id="XP_043015699.1">
    <property type="nucleotide sequence ID" value="XM_043146994.1"/>
</dbReference>